<dbReference type="AlphaFoldDB" id="A0A3P7P4G6"/>
<evidence type="ECO:0000259" key="4">
    <source>
        <dbReference type="PROSITE" id="PS50893"/>
    </source>
</evidence>
<gene>
    <name evidence="5" type="ORF">PATL70BA_2552</name>
</gene>
<dbReference type="OrthoDB" id="9801958at2"/>
<dbReference type="InterPro" id="IPR050166">
    <property type="entry name" value="ABC_transporter_ATP-bind"/>
</dbReference>
<dbReference type="PANTHER" id="PTHR42788">
    <property type="entry name" value="TAURINE IMPORT ATP-BINDING PROTEIN-RELATED"/>
    <property type="match status" value="1"/>
</dbReference>
<dbReference type="InterPro" id="IPR003439">
    <property type="entry name" value="ABC_transporter-like_ATP-bd"/>
</dbReference>
<name>A0A3P7P4G6_9FIRM</name>
<dbReference type="InterPro" id="IPR003593">
    <property type="entry name" value="AAA+_ATPase"/>
</dbReference>
<reference evidence="5 6" key="1">
    <citation type="submission" date="2018-09" db="EMBL/GenBank/DDBJ databases">
        <authorList>
            <person name="Postec A."/>
        </authorList>
    </citation>
    <scope>NUCLEOTIDE SEQUENCE [LARGE SCALE GENOMIC DNA]</scope>
    <source>
        <strain evidence="5">70B-A</strain>
    </source>
</reference>
<proteinExistence type="predicted"/>
<dbReference type="InterPro" id="IPR017871">
    <property type="entry name" value="ABC_transporter-like_CS"/>
</dbReference>
<dbReference type="PANTHER" id="PTHR42788:SF13">
    <property type="entry name" value="ALIPHATIC SULFONATES IMPORT ATP-BINDING PROTEIN SSUB"/>
    <property type="match status" value="1"/>
</dbReference>
<evidence type="ECO:0000256" key="3">
    <source>
        <dbReference type="ARBA" id="ARBA00022840"/>
    </source>
</evidence>
<sequence>MILSIKNIHKSYGNLNVLQDFSLELDKSRIHCFFGPSGCGKTTLMHVMAGILKPDSGEIIIPKDIRFSYIFQEERLLPWMTVEENVALVLQDLKDQGSIERQVKASLSLVELNDFAKYFPSELSGGMRQRVSIARAFAYEGEVLAMDEPFKGLHLKLKQNLMDAIYKYWTLHKPYTYFITHDIDDALYIADDIYIFDGPPMRLVEKINIQIPHELRKDHPELLMDYKIKLSNQTTSLTQPSN</sequence>
<organism evidence="5 6">
    <name type="scientific">Petrocella atlantisensis</name>
    <dbReference type="NCBI Taxonomy" id="2173034"/>
    <lineage>
        <taxon>Bacteria</taxon>
        <taxon>Bacillati</taxon>
        <taxon>Bacillota</taxon>
        <taxon>Clostridia</taxon>
        <taxon>Lachnospirales</taxon>
        <taxon>Vallitaleaceae</taxon>
        <taxon>Petrocella</taxon>
    </lineage>
</organism>
<feature type="domain" description="ABC transporter" evidence="4">
    <location>
        <begin position="3"/>
        <end position="223"/>
    </location>
</feature>
<dbReference type="GO" id="GO:0005524">
    <property type="term" value="F:ATP binding"/>
    <property type="evidence" value="ECO:0007669"/>
    <property type="project" value="UniProtKB-KW"/>
</dbReference>
<evidence type="ECO:0000313" key="5">
    <source>
        <dbReference type="EMBL" id="VDN48450.1"/>
    </source>
</evidence>
<keyword evidence="3 5" id="KW-0067">ATP-binding</keyword>
<dbReference type="InterPro" id="IPR027417">
    <property type="entry name" value="P-loop_NTPase"/>
</dbReference>
<dbReference type="EMBL" id="LR130778">
    <property type="protein sequence ID" value="VDN48450.1"/>
    <property type="molecule type" value="Genomic_DNA"/>
</dbReference>
<dbReference type="GO" id="GO:0016887">
    <property type="term" value="F:ATP hydrolysis activity"/>
    <property type="evidence" value="ECO:0007669"/>
    <property type="project" value="InterPro"/>
</dbReference>
<dbReference type="PROSITE" id="PS50893">
    <property type="entry name" value="ABC_TRANSPORTER_2"/>
    <property type="match status" value="1"/>
</dbReference>
<evidence type="ECO:0000256" key="2">
    <source>
        <dbReference type="ARBA" id="ARBA00022741"/>
    </source>
</evidence>
<evidence type="ECO:0000256" key="1">
    <source>
        <dbReference type="ARBA" id="ARBA00022448"/>
    </source>
</evidence>
<protein>
    <submittedName>
        <fullName evidence="5">ABC transporter ATP-binding protein</fullName>
    </submittedName>
</protein>
<dbReference type="SMART" id="SM00382">
    <property type="entry name" value="AAA"/>
    <property type="match status" value="1"/>
</dbReference>
<dbReference type="SUPFAM" id="SSF52540">
    <property type="entry name" value="P-loop containing nucleoside triphosphate hydrolases"/>
    <property type="match status" value="1"/>
</dbReference>
<dbReference type="PROSITE" id="PS00211">
    <property type="entry name" value="ABC_TRANSPORTER_1"/>
    <property type="match status" value="1"/>
</dbReference>
<evidence type="ECO:0000313" key="6">
    <source>
        <dbReference type="Proteomes" id="UP000279029"/>
    </source>
</evidence>
<dbReference type="Proteomes" id="UP000279029">
    <property type="component" value="Chromosome"/>
</dbReference>
<keyword evidence="2" id="KW-0547">Nucleotide-binding</keyword>
<keyword evidence="6" id="KW-1185">Reference proteome</keyword>
<dbReference type="Gene3D" id="3.40.50.300">
    <property type="entry name" value="P-loop containing nucleotide triphosphate hydrolases"/>
    <property type="match status" value="1"/>
</dbReference>
<dbReference type="Pfam" id="PF00005">
    <property type="entry name" value="ABC_tran"/>
    <property type="match status" value="1"/>
</dbReference>
<accession>A0A3P7P4G6</accession>
<dbReference type="RefSeq" id="WP_125137582.1">
    <property type="nucleotide sequence ID" value="NZ_LR130778.1"/>
</dbReference>
<keyword evidence="1" id="KW-0813">Transport</keyword>
<dbReference type="KEGG" id="cbar:PATL70BA_2552"/>